<keyword evidence="15" id="KW-1185">Reference proteome</keyword>
<reference evidence="14 15" key="1">
    <citation type="journal article" date="2019" name="Int. J. Syst. Evol. Microbiol.">
        <title>Clostridium fermenticellae sp. nov., isolated from the mud in a fermentation cellar for the production of the Chinese liquor, baijiu.</title>
        <authorList>
            <person name="Xu P.X."/>
            <person name="Chai L.J."/>
            <person name="Qiu T."/>
            <person name="Zhang X.J."/>
            <person name="Lu Z.M."/>
            <person name="Xiao C."/>
            <person name="Wang S.T."/>
            <person name="Shen C.H."/>
            <person name="Shi J.S."/>
            <person name="Xu Z.H."/>
        </authorList>
    </citation>
    <scope>NUCLEOTIDE SEQUENCE [LARGE SCALE GENOMIC DNA]</scope>
    <source>
        <strain evidence="14 15">JN500901</strain>
    </source>
</reference>
<keyword evidence="3" id="KW-1003">Cell membrane</keyword>
<dbReference type="InterPro" id="IPR037185">
    <property type="entry name" value="EmrE-like"/>
</dbReference>
<accession>A0A386H2Z2</accession>
<comment type="subcellular location">
    <subcellularLocation>
        <location evidence="1">Cell membrane</location>
        <topology evidence="1">Multi-pass membrane protein</topology>
    </subcellularLocation>
</comment>
<keyword evidence="9 12" id="KW-1133">Transmembrane helix</keyword>
<evidence type="ECO:0000256" key="9">
    <source>
        <dbReference type="ARBA" id="ARBA00022989"/>
    </source>
</evidence>
<dbReference type="OrthoDB" id="9156836at2"/>
<dbReference type="InterPro" id="IPR000390">
    <property type="entry name" value="Small_drug/metabolite_transptr"/>
</dbReference>
<evidence type="ECO:0000256" key="5">
    <source>
        <dbReference type="ARBA" id="ARBA00022519"/>
    </source>
</evidence>
<dbReference type="RefSeq" id="WP_119971264.1">
    <property type="nucleotide sequence ID" value="NZ_CP032416.1"/>
</dbReference>
<dbReference type="AlphaFoldDB" id="A0A386H2Z2"/>
<evidence type="ECO:0000313" key="15">
    <source>
        <dbReference type="Proteomes" id="UP000266301"/>
    </source>
</evidence>
<dbReference type="GO" id="GO:0022857">
    <property type="term" value="F:transmembrane transporter activity"/>
    <property type="evidence" value="ECO:0007669"/>
    <property type="project" value="InterPro"/>
</dbReference>
<evidence type="ECO:0000256" key="1">
    <source>
        <dbReference type="ARBA" id="ARBA00004651"/>
    </source>
</evidence>
<organism evidence="14 15">
    <name type="scientific">Clostridium fermenticellae</name>
    <dbReference type="NCBI Taxonomy" id="2068654"/>
    <lineage>
        <taxon>Bacteria</taxon>
        <taxon>Bacillati</taxon>
        <taxon>Bacillota</taxon>
        <taxon>Clostridia</taxon>
        <taxon>Eubacteriales</taxon>
        <taxon>Clostridiaceae</taxon>
        <taxon>Clostridium</taxon>
    </lineage>
</organism>
<evidence type="ECO:0000256" key="10">
    <source>
        <dbReference type="ARBA" id="ARBA00023098"/>
    </source>
</evidence>
<proteinExistence type="inferred from homology"/>
<name>A0A386H2Z2_9CLOT</name>
<dbReference type="PANTHER" id="PTHR30561:SF9">
    <property type="entry name" value="4-AMINO-4-DEOXY-L-ARABINOSE-PHOSPHOUNDECAPRENOL FLIPPASE SUBUNIT ARNF-RELATED"/>
    <property type="match status" value="1"/>
</dbReference>
<dbReference type="SUPFAM" id="SSF103481">
    <property type="entry name" value="Multidrug resistance efflux transporter EmrE"/>
    <property type="match status" value="1"/>
</dbReference>
<comment type="similarity">
    <text evidence="2">Belongs to the EamA transporter family.</text>
</comment>
<keyword evidence="6" id="KW-0441">Lipid A biosynthesis</keyword>
<evidence type="ECO:0000256" key="6">
    <source>
        <dbReference type="ARBA" id="ARBA00022556"/>
    </source>
</evidence>
<feature type="domain" description="EamA" evidence="13">
    <location>
        <begin position="48"/>
        <end position="116"/>
    </location>
</feature>
<keyword evidence="11 12" id="KW-0472">Membrane</keyword>
<dbReference type="GO" id="GO:0005886">
    <property type="term" value="C:plasma membrane"/>
    <property type="evidence" value="ECO:0007669"/>
    <property type="project" value="UniProtKB-SubCell"/>
</dbReference>
<gene>
    <name evidence="14" type="ORF">D4Z93_05975</name>
</gene>
<dbReference type="GO" id="GO:0009103">
    <property type="term" value="P:lipopolysaccharide biosynthetic process"/>
    <property type="evidence" value="ECO:0007669"/>
    <property type="project" value="UniProtKB-KW"/>
</dbReference>
<sequence>MIVLILISVLLGAVGQVLVKYGITGVQLDLTFRHLIPSIISIIKNLPVMCGIISYGVSFLLWIKVLSKVELSYAYPMVSMGYILVMIFSYFLFKENISILRIIGVAFIIIGVVLVARS</sequence>
<keyword evidence="5" id="KW-0997">Cell inner membrane</keyword>
<dbReference type="KEGG" id="cfer:D4Z93_05975"/>
<evidence type="ECO:0000256" key="7">
    <source>
        <dbReference type="ARBA" id="ARBA00022692"/>
    </source>
</evidence>
<evidence type="ECO:0000256" key="2">
    <source>
        <dbReference type="ARBA" id="ARBA00007362"/>
    </source>
</evidence>
<protein>
    <submittedName>
        <fullName evidence="14">Transporter</fullName>
    </submittedName>
</protein>
<keyword evidence="8" id="KW-0448">Lipopolysaccharide biosynthesis</keyword>
<keyword evidence="7 12" id="KW-0812">Transmembrane</keyword>
<evidence type="ECO:0000256" key="8">
    <source>
        <dbReference type="ARBA" id="ARBA00022985"/>
    </source>
</evidence>
<feature type="transmembrane region" description="Helical" evidence="12">
    <location>
        <begin position="99"/>
        <end position="116"/>
    </location>
</feature>
<feature type="transmembrane region" description="Helical" evidence="12">
    <location>
        <begin position="39"/>
        <end position="61"/>
    </location>
</feature>
<evidence type="ECO:0000256" key="3">
    <source>
        <dbReference type="ARBA" id="ARBA00022475"/>
    </source>
</evidence>
<evidence type="ECO:0000256" key="11">
    <source>
        <dbReference type="ARBA" id="ARBA00023136"/>
    </source>
</evidence>
<keyword evidence="10" id="KW-0443">Lipid metabolism</keyword>
<dbReference type="Pfam" id="PF00892">
    <property type="entry name" value="EamA"/>
    <property type="match status" value="1"/>
</dbReference>
<dbReference type="Gene3D" id="1.10.3730.20">
    <property type="match status" value="1"/>
</dbReference>
<evidence type="ECO:0000313" key="14">
    <source>
        <dbReference type="EMBL" id="AYD40087.1"/>
    </source>
</evidence>
<keyword evidence="4" id="KW-0444">Lipid biosynthesis</keyword>
<evidence type="ECO:0000259" key="13">
    <source>
        <dbReference type="Pfam" id="PF00892"/>
    </source>
</evidence>
<dbReference type="InterPro" id="IPR000620">
    <property type="entry name" value="EamA_dom"/>
</dbReference>
<evidence type="ECO:0000256" key="4">
    <source>
        <dbReference type="ARBA" id="ARBA00022516"/>
    </source>
</evidence>
<dbReference type="Proteomes" id="UP000266301">
    <property type="component" value="Chromosome"/>
</dbReference>
<evidence type="ECO:0000256" key="12">
    <source>
        <dbReference type="SAM" id="Phobius"/>
    </source>
</evidence>
<dbReference type="EMBL" id="CP032416">
    <property type="protein sequence ID" value="AYD40087.1"/>
    <property type="molecule type" value="Genomic_DNA"/>
</dbReference>
<feature type="transmembrane region" description="Helical" evidence="12">
    <location>
        <begin position="73"/>
        <end position="93"/>
    </location>
</feature>
<dbReference type="PANTHER" id="PTHR30561">
    <property type="entry name" value="SMR FAMILY PROTON-DEPENDENT DRUG EFFLUX TRANSPORTER SUGE"/>
    <property type="match status" value="1"/>
</dbReference>